<dbReference type="OrthoDB" id="9799053at2"/>
<dbReference type="RefSeq" id="WP_078791037.1">
    <property type="nucleotide sequence ID" value="NZ_FUWR01000019.1"/>
</dbReference>
<sequence length="91" mass="10398">MLPIMVEQNPSKERLEALGVFDWPIWNCEVSDFPWSYEQREACYLLEGKVVVTPEDGAPVELSAGDLVVFPAGMSCQWEVEKPVRKHYRLG</sequence>
<dbReference type="EMBL" id="FUWR01000019">
    <property type="protein sequence ID" value="SKA13848.1"/>
    <property type="molecule type" value="Genomic_DNA"/>
</dbReference>
<accession>A0A1T4RDN1</accession>
<keyword evidence="3" id="KW-1185">Reference proteome</keyword>
<dbReference type="STRING" id="115783.SAMN02745119_02811"/>
<dbReference type="PANTHER" id="PTHR33271:SF22">
    <property type="entry name" value="OS04G0445200 PROTEIN"/>
    <property type="match status" value="1"/>
</dbReference>
<evidence type="ECO:0000313" key="2">
    <source>
        <dbReference type="EMBL" id="SKA13848.1"/>
    </source>
</evidence>
<gene>
    <name evidence="2" type="ORF">SAMN02745119_02811</name>
</gene>
<evidence type="ECO:0000259" key="1">
    <source>
        <dbReference type="Pfam" id="PF05899"/>
    </source>
</evidence>
<feature type="domain" description="(S)-ureidoglycine aminohydrolase cupin" evidence="1">
    <location>
        <begin position="16"/>
        <end position="88"/>
    </location>
</feature>
<dbReference type="InterPro" id="IPR008579">
    <property type="entry name" value="UGlyAH_Cupin_dom"/>
</dbReference>
<dbReference type="Gene3D" id="2.60.120.10">
    <property type="entry name" value="Jelly Rolls"/>
    <property type="match status" value="1"/>
</dbReference>
<name>A0A1T4RDN1_9BACT</name>
<proteinExistence type="predicted"/>
<dbReference type="AlphaFoldDB" id="A0A1T4RDN1"/>
<dbReference type="InterPro" id="IPR011051">
    <property type="entry name" value="RmlC_Cupin_sf"/>
</dbReference>
<reference evidence="3" key="1">
    <citation type="submission" date="2017-02" db="EMBL/GenBank/DDBJ databases">
        <authorList>
            <person name="Varghese N."/>
            <person name="Submissions S."/>
        </authorList>
    </citation>
    <scope>NUCLEOTIDE SEQUENCE [LARGE SCALE GENOMIC DNA]</scope>
    <source>
        <strain evidence="3">ATCC BAA-34</strain>
    </source>
</reference>
<dbReference type="Proteomes" id="UP000190102">
    <property type="component" value="Unassembled WGS sequence"/>
</dbReference>
<dbReference type="Pfam" id="PF05899">
    <property type="entry name" value="Cupin_3"/>
    <property type="match status" value="1"/>
</dbReference>
<dbReference type="SUPFAM" id="SSF51182">
    <property type="entry name" value="RmlC-like cupins"/>
    <property type="match status" value="1"/>
</dbReference>
<protein>
    <recommendedName>
        <fullName evidence="1">(S)-ureidoglycine aminohydrolase cupin domain-containing protein</fullName>
    </recommendedName>
</protein>
<dbReference type="PANTHER" id="PTHR33271">
    <property type="entry name" value="OS04G0445200 PROTEIN"/>
    <property type="match status" value="1"/>
</dbReference>
<organism evidence="2 3">
    <name type="scientific">Trichlorobacter thiogenes</name>
    <dbReference type="NCBI Taxonomy" id="115783"/>
    <lineage>
        <taxon>Bacteria</taxon>
        <taxon>Pseudomonadati</taxon>
        <taxon>Thermodesulfobacteriota</taxon>
        <taxon>Desulfuromonadia</taxon>
        <taxon>Geobacterales</taxon>
        <taxon>Geobacteraceae</taxon>
        <taxon>Trichlorobacter</taxon>
    </lineage>
</organism>
<evidence type="ECO:0000313" key="3">
    <source>
        <dbReference type="Proteomes" id="UP000190102"/>
    </source>
</evidence>
<dbReference type="InterPro" id="IPR014710">
    <property type="entry name" value="RmlC-like_jellyroll"/>
</dbReference>
<dbReference type="CDD" id="cd02227">
    <property type="entry name" value="cupin_TM1112-like"/>
    <property type="match status" value="1"/>
</dbReference>